<name>A0A7S8HD24_9HYPH</name>
<evidence type="ECO:0000256" key="4">
    <source>
        <dbReference type="ARBA" id="ARBA00022807"/>
    </source>
</evidence>
<dbReference type="PROSITE" id="PS51935">
    <property type="entry name" value="NLPC_P60"/>
    <property type="match status" value="1"/>
</dbReference>
<organism evidence="6 7">
    <name type="scientific">Kaustia mangrovi</name>
    <dbReference type="NCBI Taxonomy" id="2593653"/>
    <lineage>
        <taxon>Bacteria</taxon>
        <taxon>Pseudomonadati</taxon>
        <taxon>Pseudomonadota</taxon>
        <taxon>Alphaproteobacteria</taxon>
        <taxon>Hyphomicrobiales</taxon>
        <taxon>Parvibaculaceae</taxon>
        <taxon>Kaustia</taxon>
    </lineage>
</organism>
<dbReference type="Pfam" id="PF00877">
    <property type="entry name" value="NLPC_P60"/>
    <property type="match status" value="1"/>
</dbReference>
<sequence>MTNAPDPRLHPYRPDLAAAWLRGRVPAERFVEGQSYHVIAPALGLRRRPEPDAALLTEALMGERVRVFDERDGWAWVQIEEDGYVGYARAGSLAPEAQPATHRVSVPRTFLYPQPDVKSQPVTGVGLNARLAIAGTEGPFAVLADGRYVYARHVRPLRDYAQDYVAVAETLLHVPYLWGGKGFTGVDCSGLVQLALHAAGHPCPRDSDMQEAALGVPVDAHGFAALHRGDLVFWKGHVGLMVDGERFLHANGHHMQVVIEPLHEAVDRIARLYGNVTGIRRMVPE</sequence>
<dbReference type="PANTHER" id="PTHR47053">
    <property type="entry name" value="MUREIN DD-ENDOPEPTIDASE MEPH-RELATED"/>
    <property type="match status" value="1"/>
</dbReference>
<keyword evidence="7" id="KW-1185">Reference proteome</keyword>
<protein>
    <submittedName>
        <fullName evidence="6">C40 family peptidase</fullName>
    </submittedName>
</protein>
<dbReference type="Proteomes" id="UP000593594">
    <property type="component" value="Chromosome"/>
</dbReference>
<dbReference type="EMBL" id="CP058214">
    <property type="protein sequence ID" value="QPC43858.1"/>
    <property type="molecule type" value="Genomic_DNA"/>
</dbReference>
<accession>A0A7S8HD24</accession>
<evidence type="ECO:0000313" key="7">
    <source>
        <dbReference type="Proteomes" id="UP000593594"/>
    </source>
</evidence>
<comment type="similarity">
    <text evidence="1">Belongs to the peptidase C40 family.</text>
</comment>
<keyword evidence="2" id="KW-0645">Protease</keyword>
<dbReference type="Pfam" id="PF18348">
    <property type="entry name" value="SH3_16"/>
    <property type="match status" value="1"/>
</dbReference>
<dbReference type="Gene3D" id="3.90.1720.10">
    <property type="entry name" value="endopeptidase domain like (from Nostoc punctiforme)"/>
    <property type="match status" value="1"/>
</dbReference>
<proteinExistence type="inferred from homology"/>
<dbReference type="InterPro" id="IPR041382">
    <property type="entry name" value="SH3_16"/>
</dbReference>
<dbReference type="InterPro" id="IPR051202">
    <property type="entry name" value="Peptidase_C40"/>
</dbReference>
<gene>
    <name evidence="6" type="ORF">HW532_14880</name>
</gene>
<dbReference type="GO" id="GO:0006508">
    <property type="term" value="P:proteolysis"/>
    <property type="evidence" value="ECO:0007669"/>
    <property type="project" value="UniProtKB-KW"/>
</dbReference>
<reference evidence="6 7" key="1">
    <citation type="submission" date="2020-06" db="EMBL/GenBank/DDBJ databases">
        <title>Genome sequence of 2 isolates from Red Sea Mangroves.</title>
        <authorList>
            <person name="Sefrji F."/>
            <person name="Michoud G."/>
            <person name="Merlino G."/>
            <person name="Daffonchio D."/>
        </authorList>
    </citation>
    <scope>NUCLEOTIDE SEQUENCE [LARGE SCALE GENOMIC DNA]</scope>
    <source>
        <strain evidence="6 7">R1DC25</strain>
    </source>
</reference>
<dbReference type="AlphaFoldDB" id="A0A7S8HD24"/>
<evidence type="ECO:0000313" key="6">
    <source>
        <dbReference type="EMBL" id="QPC43858.1"/>
    </source>
</evidence>
<keyword evidence="3" id="KW-0378">Hydrolase</keyword>
<keyword evidence="4" id="KW-0788">Thiol protease</keyword>
<evidence type="ECO:0000259" key="5">
    <source>
        <dbReference type="PROSITE" id="PS51935"/>
    </source>
</evidence>
<dbReference type="RefSeq" id="WP_213161221.1">
    <property type="nucleotide sequence ID" value="NZ_CP058214.1"/>
</dbReference>
<dbReference type="GO" id="GO:0008234">
    <property type="term" value="F:cysteine-type peptidase activity"/>
    <property type="evidence" value="ECO:0007669"/>
    <property type="project" value="UniProtKB-KW"/>
</dbReference>
<dbReference type="Gene3D" id="2.30.30.40">
    <property type="entry name" value="SH3 Domains"/>
    <property type="match status" value="1"/>
</dbReference>
<dbReference type="SUPFAM" id="SSF54001">
    <property type="entry name" value="Cysteine proteinases"/>
    <property type="match status" value="1"/>
</dbReference>
<evidence type="ECO:0000256" key="3">
    <source>
        <dbReference type="ARBA" id="ARBA00022801"/>
    </source>
</evidence>
<evidence type="ECO:0000256" key="1">
    <source>
        <dbReference type="ARBA" id="ARBA00007074"/>
    </source>
</evidence>
<evidence type="ECO:0000256" key="2">
    <source>
        <dbReference type="ARBA" id="ARBA00022670"/>
    </source>
</evidence>
<dbReference type="InterPro" id="IPR038765">
    <property type="entry name" value="Papain-like_cys_pep_sf"/>
</dbReference>
<dbReference type="KEGG" id="kmn:HW532_14880"/>
<feature type="domain" description="NlpC/P60" evidence="5">
    <location>
        <begin position="158"/>
        <end position="283"/>
    </location>
</feature>
<dbReference type="InterPro" id="IPR000064">
    <property type="entry name" value="NLP_P60_dom"/>
</dbReference>
<dbReference type="PANTHER" id="PTHR47053:SF1">
    <property type="entry name" value="MUREIN DD-ENDOPEPTIDASE MEPH-RELATED"/>
    <property type="match status" value="1"/>
</dbReference>